<keyword evidence="8" id="KW-0902">Two-component regulatory system</keyword>
<dbReference type="SUPFAM" id="SSF55785">
    <property type="entry name" value="PYP-like sensor domain (PAS domain)"/>
    <property type="match status" value="1"/>
</dbReference>
<evidence type="ECO:0000256" key="1">
    <source>
        <dbReference type="ARBA" id="ARBA00000085"/>
    </source>
</evidence>
<evidence type="ECO:0000256" key="6">
    <source>
        <dbReference type="ARBA" id="ARBA00022777"/>
    </source>
</evidence>
<dbReference type="GO" id="GO:0016301">
    <property type="term" value="F:kinase activity"/>
    <property type="evidence" value="ECO:0007669"/>
    <property type="project" value="UniProtKB-KW"/>
</dbReference>
<organism evidence="11 12">
    <name type="scientific">Nocardioides astragali</name>
    <dbReference type="NCBI Taxonomy" id="1776736"/>
    <lineage>
        <taxon>Bacteria</taxon>
        <taxon>Bacillati</taxon>
        <taxon>Actinomycetota</taxon>
        <taxon>Actinomycetes</taxon>
        <taxon>Propionibacteriales</taxon>
        <taxon>Nocardioidaceae</taxon>
        <taxon>Nocardioides</taxon>
    </lineage>
</organism>
<dbReference type="EMBL" id="JBHTCH010000021">
    <property type="protein sequence ID" value="MFC7362190.1"/>
    <property type="molecule type" value="Genomic_DNA"/>
</dbReference>
<dbReference type="Gene3D" id="3.30.450.20">
    <property type="entry name" value="PAS domain"/>
    <property type="match status" value="1"/>
</dbReference>
<accession>A0ABW2N8D9</accession>
<dbReference type="Pfam" id="PF02518">
    <property type="entry name" value="HATPase_c"/>
    <property type="match status" value="1"/>
</dbReference>
<evidence type="ECO:0000313" key="12">
    <source>
        <dbReference type="Proteomes" id="UP001596524"/>
    </source>
</evidence>
<dbReference type="InterPro" id="IPR003594">
    <property type="entry name" value="HATPase_dom"/>
</dbReference>
<evidence type="ECO:0000256" key="4">
    <source>
        <dbReference type="ARBA" id="ARBA00022679"/>
    </source>
</evidence>
<dbReference type="InterPro" id="IPR050482">
    <property type="entry name" value="Sensor_HK_TwoCompSys"/>
</dbReference>
<dbReference type="CDD" id="cd16917">
    <property type="entry name" value="HATPase_UhpB-NarQ-NarX-like"/>
    <property type="match status" value="1"/>
</dbReference>
<keyword evidence="5" id="KW-0547">Nucleotide-binding</keyword>
<evidence type="ECO:0000256" key="2">
    <source>
        <dbReference type="ARBA" id="ARBA00012438"/>
    </source>
</evidence>
<dbReference type="SUPFAM" id="SSF55874">
    <property type="entry name" value="ATPase domain of HSP90 chaperone/DNA topoisomerase II/histidine kinase"/>
    <property type="match status" value="1"/>
</dbReference>
<comment type="caution">
    <text evidence="11">The sequence shown here is derived from an EMBL/GenBank/DDBJ whole genome shotgun (WGS) entry which is preliminary data.</text>
</comment>
<dbReference type="InterPro" id="IPR035965">
    <property type="entry name" value="PAS-like_dom_sf"/>
</dbReference>
<dbReference type="InterPro" id="IPR036890">
    <property type="entry name" value="HATPase_C_sf"/>
</dbReference>
<feature type="domain" description="Histidine kinase/HSP90-like ATPase" evidence="9">
    <location>
        <begin position="217"/>
        <end position="303"/>
    </location>
</feature>
<comment type="catalytic activity">
    <reaction evidence="1">
        <text>ATP + protein L-histidine = ADP + protein N-phospho-L-histidine.</text>
        <dbReference type="EC" id="2.7.13.3"/>
    </reaction>
</comment>
<dbReference type="Proteomes" id="UP001596524">
    <property type="component" value="Unassembled WGS sequence"/>
</dbReference>
<proteinExistence type="predicted"/>
<keyword evidence="6 11" id="KW-0418">Kinase</keyword>
<feature type="domain" description="Signal transduction histidine kinase subgroup 3 dimerisation and phosphoacceptor" evidence="10">
    <location>
        <begin position="115"/>
        <end position="181"/>
    </location>
</feature>
<dbReference type="PANTHER" id="PTHR24421">
    <property type="entry name" value="NITRATE/NITRITE SENSOR PROTEIN NARX-RELATED"/>
    <property type="match status" value="1"/>
</dbReference>
<evidence type="ECO:0000259" key="9">
    <source>
        <dbReference type="Pfam" id="PF02518"/>
    </source>
</evidence>
<evidence type="ECO:0000259" key="10">
    <source>
        <dbReference type="Pfam" id="PF07730"/>
    </source>
</evidence>
<evidence type="ECO:0000256" key="7">
    <source>
        <dbReference type="ARBA" id="ARBA00022840"/>
    </source>
</evidence>
<dbReference type="EC" id="2.7.13.3" evidence="2"/>
<dbReference type="Gene3D" id="1.20.5.1930">
    <property type="match status" value="1"/>
</dbReference>
<keyword evidence="7" id="KW-0067">ATP-binding</keyword>
<keyword evidence="12" id="KW-1185">Reference proteome</keyword>
<name>A0ABW2N8D9_9ACTN</name>
<reference evidence="12" key="1">
    <citation type="journal article" date="2019" name="Int. J. Syst. Evol. Microbiol.">
        <title>The Global Catalogue of Microorganisms (GCM) 10K type strain sequencing project: providing services to taxonomists for standard genome sequencing and annotation.</title>
        <authorList>
            <consortium name="The Broad Institute Genomics Platform"/>
            <consortium name="The Broad Institute Genome Sequencing Center for Infectious Disease"/>
            <person name="Wu L."/>
            <person name="Ma J."/>
        </authorList>
    </citation>
    <scope>NUCLEOTIDE SEQUENCE [LARGE SCALE GENOMIC DNA]</scope>
    <source>
        <strain evidence="12">FCH27</strain>
    </source>
</reference>
<evidence type="ECO:0000256" key="5">
    <source>
        <dbReference type="ARBA" id="ARBA00022741"/>
    </source>
</evidence>
<keyword evidence="4" id="KW-0808">Transferase</keyword>
<dbReference type="InterPro" id="IPR011712">
    <property type="entry name" value="Sig_transdc_His_kin_sub3_dim/P"/>
</dbReference>
<sequence length="311" mass="33646">MVDGEDRLVYASEPWPLEEVQVGAPIFDLVPAEFVGPYREALHQARTTGETQAITARGPRPEHGPDAMGWFRAFYFPIRDDLMGGFGVDITEMVEAREALSASRARLVAAGDQARRRIERDLHDGVQQQLITQLMSLRLVSGLVFSDPARAVEMVEDLIRDVEETVDVVRDVARGIHPAALTQFGLVAALQSLAARSTLEVALRCEVDRRLPEAVEIGAYFLCAESLTNVAKYAGTCRCSVSTTLAEDTLRVEISDEGVGGAEVTRGGGLEGIRDRIEALHGELLVSEASPHGTRIVATIPLAAGMTAPES</sequence>
<dbReference type="PANTHER" id="PTHR24421:SF10">
    <property type="entry name" value="NITRATE_NITRITE SENSOR PROTEIN NARQ"/>
    <property type="match status" value="1"/>
</dbReference>
<evidence type="ECO:0000256" key="8">
    <source>
        <dbReference type="ARBA" id="ARBA00023012"/>
    </source>
</evidence>
<dbReference type="RefSeq" id="WP_255892080.1">
    <property type="nucleotide sequence ID" value="NZ_JAFMZM010000005.1"/>
</dbReference>
<evidence type="ECO:0000313" key="11">
    <source>
        <dbReference type="EMBL" id="MFC7362190.1"/>
    </source>
</evidence>
<evidence type="ECO:0000256" key="3">
    <source>
        <dbReference type="ARBA" id="ARBA00022553"/>
    </source>
</evidence>
<protein>
    <recommendedName>
        <fullName evidence="2">histidine kinase</fullName>
        <ecNumber evidence="2">2.7.13.3</ecNumber>
    </recommendedName>
</protein>
<gene>
    <name evidence="11" type="ORF">ACFQO6_18090</name>
</gene>
<keyword evidence="3" id="KW-0597">Phosphoprotein</keyword>
<dbReference type="Gene3D" id="3.30.565.10">
    <property type="entry name" value="Histidine kinase-like ATPase, C-terminal domain"/>
    <property type="match status" value="1"/>
</dbReference>
<dbReference type="Pfam" id="PF07730">
    <property type="entry name" value="HisKA_3"/>
    <property type="match status" value="1"/>
</dbReference>